<dbReference type="InterPro" id="IPR011600">
    <property type="entry name" value="Pept_C14_caspase"/>
</dbReference>
<dbReference type="PANTHER" id="PTHR37841">
    <property type="entry name" value="GLR2918 PROTEIN"/>
    <property type="match status" value="1"/>
</dbReference>
<dbReference type="Gene3D" id="3.40.50.1460">
    <property type="match status" value="1"/>
</dbReference>
<dbReference type="EMBL" id="DXAW01000135">
    <property type="protein sequence ID" value="HIZ86405.1"/>
    <property type="molecule type" value="Genomic_DNA"/>
</dbReference>
<dbReference type="InterPro" id="IPR032774">
    <property type="entry name" value="WG_beta_rep"/>
</dbReference>
<dbReference type="Gene3D" id="2.60.40.10">
    <property type="entry name" value="Immunoglobulins"/>
    <property type="match status" value="1"/>
</dbReference>
<feature type="chain" id="PRO_5038972210" evidence="1">
    <location>
        <begin position="23"/>
        <end position="759"/>
    </location>
</feature>
<evidence type="ECO:0000313" key="4">
    <source>
        <dbReference type="Proteomes" id="UP000824115"/>
    </source>
</evidence>
<dbReference type="InterPro" id="IPR029030">
    <property type="entry name" value="Caspase-like_dom_sf"/>
</dbReference>
<evidence type="ECO:0000313" key="3">
    <source>
        <dbReference type="EMBL" id="HIZ86405.1"/>
    </source>
</evidence>
<keyword evidence="1" id="KW-0732">Signal</keyword>
<dbReference type="PANTHER" id="PTHR37841:SF1">
    <property type="entry name" value="DUF3298 DOMAIN-CONTAINING PROTEIN"/>
    <property type="match status" value="1"/>
</dbReference>
<organism evidence="3 4">
    <name type="scientific">Candidatus Coprenecus stercoravium</name>
    <dbReference type="NCBI Taxonomy" id="2840735"/>
    <lineage>
        <taxon>Bacteria</taxon>
        <taxon>Pseudomonadati</taxon>
        <taxon>Bacteroidota</taxon>
        <taxon>Bacteroidia</taxon>
        <taxon>Bacteroidales</taxon>
        <taxon>Rikenellaceae</taxon>
        <taxon>Rikenellaceae incertae sedis</taxon>
        <taxon>Candidatus Coprenecus</taxon>
    </lineage>
</organism>
<gene>
    <name evidence="3" type="ORF">IAC04_07935</name>
</gene>
<protein>
    <submittedName>
        <fullName evidence="3">WG repeat-containing protein</fullName>
    </submittedName>
</protein>
<sequence>MRTAFRHVIPLIVFAAAMTVAANSRPTDPELNSFKWLRTVQSQNQRPYSDGYAAFYEAGYWGYEDQLGKVVIPAGFDMAGDFSDGMAIVRKYGKWGVISTLGTEIHKCAYDSIAPFSDGIALAIAEGKQYYLYSDGKAQELPSDKMFYSFHNGLAKVKKQYGGKERYGYIDSEGFFVIDPIFEEAGDFFGENALVTHRGKLFSIDKKGRKTSQKFIFTPENTTFSGEAGSGFMKQGDRYIFVRNDHGNYTPMPFSFSKVSTFKEGYALVTTTAGKLQYIRPNGTVAIELPENCTAAGDFSEGLAWICLGDKYGFIDNLGRIIIDTVFSYTSNFNNGLAYVVFDGRQGIIRRASDNETYPDMSIERVAVVDADGNGKVEPGESFQLYASLENKGNDAVKNISVSITGQAGQSSWFTYQTNQQTIDLLEPDETITLIFNGKAATDMGTDNIVVNFKAIADNQLLTAGNSLTFLAAGTSNTNNAFPAHMAQSSQRQDTSQSATAGKSELLAGLMAVKNPDNNKYALIIGNEDYNKFKQQALYEPNVDFAVSDAEVFGEYARKILGVPESNIILLKNATYSQMNSSINKIARMAGLNPGKIDLYVYYAGHGQVDGNSKDCYLIPVDVSTTSPSDGIKLETMYAKLSESGARRTMVFLDACYSGIGRGIVIRPKDTPIKGNLVVMTASSAIQRSMPYAEKRHGLFTYFLLKQLKDSSGDITIENLYESVRASVQSNSIWINNMEQTPELLSGPGISEGWKQWKP</sequence>
<evidence type="ECO:0000259" key="2">
    <source>
        <dbReference type="Pfam" id="PF00656"/>
    </source>
</evidence>
<name>A0A9D2KAL3_9BACT</name>
<dbReference type="AlphaFoldDB" id="A0A9D2KAL3"/>
<comment type="caution">
    <text evidence="3">The sequence shown here is derived from an EMBL/GenBank/DDBJ whole genome shotgun (WGS) entry which is preliminary data.</text>
</comment>
<evidence type="ECO:0000256" key="1">
    <source>
        <dbReference type="SAM" id="SignalP"/>
    </source>
</evidence>
<dbReference type="GO" id="GO:0004197">
    <property type="term" value="F:cysteine-type endopeptidase activity"/>
    <property type="evidence" value="ECO:0007669"/>
    <property type="project" value="InterPro"/>
</dbReference>
<accession>A0A9D2KAL3</accession>
<dbReference type="GO" id="GO:0006508">
    <property type="term" value="P:proteolysis"/>
    <property type="evidence" value="ECO:0007669"/>
    <property type="project" value="InterPro"/>
</dbReference>
<dbReference type="SUPFAM" id="SSF52129">
    <property type="entry name" value="Caspase-like"/>
    <property type="match status" value="1"/>
</dbReference>
<dbReference type="Pfam" id="PF14903">
    <property type="entry name" value="WG_beta_rep"/>
    <property type="match status" value="3"/>
</dbReference>
<dbReference type="Proteomes" id="UP000824115">
    <property type="component" value="Unassembled WGS sequence"/>
</dbReference>
<reference evidence="3" key="2">
    <citation type="submission" date="2021-04" db="EMBL/GenBank/DDBJ databases">
        <authorList>
            <person name="Gilroy R."/>
        </authorList>
    </citation>
    <scope>NUCLEOTIDE SEQUENCE</scope>
    <source>
        <strain evidence="3">Gambia16-554</strain>
    </source>
</reference>
<feature type="signal peptide" evidence="1">
    <location>
        <begin position="1"/>
        <end position="22"/>
    </location>
</feature>
<proteinExistence type="predicted"/>
<feature type="domain" description="Peptidase C14 caspase" evidence="2">
    <location>
        <begin position="520"/>
        <end position="746"/>
    </location>
</feature>
<reference evidence="3" key="1">
    <citation type="journal article" date="2021" name="PeerJ">
        <title>Extensive microbial diversity within the chicken gut microbiome revealed by metagenomics and culture.</title>
        <authorList>
            <person name="Gilroy R."/>
            <person name="Ravi A."/>
            <person name="Getino M."/>
            <person name="Pursley I."/>
            <person name="Horton D.L."/>
            <person name="Alikhan N.F."/>
            <person name="Baker D."/>
            <person name="Gharbi K."/>
            <person name="Hall N."/>
            <person name="Watson M."/>
            <person name="Adriaenssens E.M."/>
            <person name="Foster-Nyarko E."/>
            <person name="Jarju S."/>
            <person name="Secka A."/>
            <person name="Antonio M."/>
            <person name="Oren A."/>
            <person name="Chaudhuri R.R."/>
            <person name="La Ragione R."/>
            <person name="Hildebrand F."/>
            <person name="Pallen M.J."/>
        </authorList>
    </citation>
    <scope>NUCLEOTIDE SEQUENCE</scope>
    <source>
        <strain evidence="3">Gambia16-554</strain>
    </source>
</reference>
<dbReference type="InterPro" id="IPR013783">
    <property type="entry name" value="Ig-like_fold"/>
</dbReference>
<dbReference type="Pfam" id="PF00656">
    <property type="entry name" value="Peptidase_C14"/>
    <property type="match status" value="1"/>
</dbReference>